<evidence type="ECO:0000313" key="2">
    <source>
        <dbReference type="Proteomes" id="UP000808349"/>
    </source>
</evidence>
<dbReference type="AlphaFoldDB" id="A0A9D7SB72"/>
<dbReference type="EMBL" id="JADKFW010000007">
    <property type="protein sequence ID" value="MBK9718024.1"/>
    <property type="molecule type" value="Genomic_DNA"/>
</dbReference>
<comment type="caution">
    <text evidence="1">The sequence shown here is derived from an EMBL/GenBank/DDBJ whole genome shotgun (WGS) entry which is preliminary data.</text>
</comment>
<organism evidence="1 2">
    <name type="scientific">Candidatus Defluviibacterium haderslevense</name>
    <dbReference type="NCBI Taxonomy" id="2981993"/>
    <lineage>
        <taxon>Bacteria</taxon>
        <taxon>Pseudomonadati</taxon>
        <taxon>Bacteroidota</taxon>
        <taxon>Saprospiria</taxon>
        <taxon>Saprospirales</taxon>
        <taxon>Saprospiraceae</taxon>
        <taxon>Candidatus Defluviibacterium</taxon>
    </lineage>
</organism>
<accession>A0A9D7SB72</accession>
<dbReference type="Proteomes" id="UP000808349">
    <property type="component" value="Unassembled WGS sequence"/>
</dbReference>
<proteinExistence type="predicted"/>
<evidence type="ECO:0000313" key="1">
    <source>
        <dbReference type="EMBL" id="MBK9718024.1"/>
    </source>
</evidence>
<evidence type="ECO:0008006" key="3">
    <source>
        <dbReference type="Google" id="ProtNLM"/>
    </source>
</evidence>
<reference evidence="1 2" key="1">
    <citation type="submission" date="2020-10" db="EMBL/GenBank/DDBJ databases">
        <title>Connecting structure to function with the recovery of over 1000 high-quality activated sludge metagenome-assembled genomes encoding full-length rRNA genes using long-read sequencing.</title>
        <authorList>
            <person name="Singleton C.M."/>
            <person name="Petriglieri F."/>
            <person name="Kristensen J.M."/>
            <person name="Kirkegaard R.H."/>
            <person name="Michaelsen T.Y."/>
            <person name="Andersen M.H."/>
            <person name="Karst S.M."/>
            <person name="Dueholm M.S."/>
            <person name="Nielsen P.H."/>
            <person name="Albertsen M."/>
        </authorList>
    </citation>
    <scope>NUCLEOTIDE SEQUENCE [LARGE SCALE GENOMIC DNA]</scope>
    <source>
        <strain evidence="1">Ribe_18-Q3-R11-54_BAT3C.373</strain>
    </source>
</reference>
<protein>
    <recommendedName>
        <fullName evidence="3">Lipoprotein</fullName>
    </recommendedName>
</protein>
<sequence length="269" mass="31708">MKILQAFCFILMISCKTKSIEKDLCIETSYVQDSLSETKVPLIIDSSEWKALSKGMILSIDSLNLFQILLKRYNFDTICYSLDTNSLRYRFKKRDYLNEYINDSISICFIDEERRKKQYQLNSNKFVAYMNDNGFETKGTLFILLEKIDSTHYQYFTTINKYLLASIGYSFIDTIFYYNNNNFIVGKSIGGDAGDEWGVFWIGVWNNFGNLDLKYQKKWENNMLDTITNEYFCNINSSKGNIVLYQKNKLKQSEFIKLNEIVNFKSNYH</sequence>
<name>A0A9D7SB72_9BACT</name>
<gene>
    <name evidence="1" type="ORF">IPO85_11030</name>
</gene>
<dbReference type="PROSITE" id="PS51257">
    <property type="entry name" value="PROKAR_LIPOPROTEIN"/>
    <property type="match status" value="1"/>
</dbReference>